<evidence type="ECO:0000313" key="8">
    <source>
        <dbReference type="Proteomes" id="UP001182042"/>
    </source>
</evidence>
<dbReference type="EMBL" id="VKQA01000002">
    <property type="protein sequence ID" value="MDR4250751.1"/>
    <property type="molecule type" value="Genomic_DNA"/>
</dbReference>
<name>A0AAE3WKZ1_BACPU</name>
<dbReference type="GO" id="GO:0004520">
    <property type="term" value="F:DNA endonuclease activity"/>
    <property type="evidence" value="ECO:0007669"/>
    <property type="project" value="InterPro"/>
</dbReference>
<evidence type="ECO:0000256" key="4">
    <source>
        <dbReference type="ARBA" id="ARBA00023125"/>
    </source>
</evidence>
<gene>
    <name evidence="7" type="ORF">FO508_10400</name>
</gene>
<protein>
    <submittedName>
        <fullName evidence="7">Crossover junction endodeoxyribonuclease RuvC</fullName>
    </submittedName>
</protein>
<comment type="similarity">
    <text evidence="1">Belongs to the RuvC family.</text>
</comment>
<dbReference type="GO" id="GO:0006281">
    <property type="term" value="P:DNA repair"/>
    <property type="evidence" value="ECO:0007669"/>
    <property type="project" value="UniProtKB-KW"/>
</dbReference>
<dbReference type="RefSeq" id="WP_309415867.1">
    <property type="nucleotide sequence ID" value="NZ_VKQA01000002.1"/>
</dbReference>
<evidence type="ECO:0000256" key="3">
    <source>
        <dbReference type="ARBA" id="ARBA00022842"/>
    </source>
</evidence>
<dbReference type="SUPFAM" id="SSF53098">
    <property type="entry name" value="Ribonuclease H-like"/>
    <property type="match status" value="1"/>
</dbReference>
<evidence type="ECO:0000313" key="7">
    <source>
        <dbReference type="EMBL" id="MDR4250751.1"/>
    </source>
</evidence>
<dbReference type="InterPro" id="IPR036397">
    <property type="entry name" value="RNaseH_sf"/>
</dbReference>
<dbReference type="InterPro" id="IPR012337">
    <property type="entry name" value="RNaseH-like_sf"/>
</dbReference>
<keyword evidence="4" id="KW-0238">DNA-binding</keyword>
<keyword evidence="3" id="KW-0460">Magnesium</keyword>
<evidence type="ECO:0000256" key="1">
    <source>
        <dbReference type="ARBA" id="ARBA00009518"/>
    </source>
</evidence>
<keyword evidence="6" id="KW-0234">DNA repair</keyword>
<evidence type="ECO:0000256" key="2">
    <source>
        <dbReference type="ARBA" id="ARBA00022763"/>
    </source>
</evidence>
<dbReference type="PRINTS" id="PR00696">
    <property type="entry name" value="RSOLVASERUVC"/>
</dbReference>
<evidence type="ECO:0000256" key="5">
    <source>
        <dbReference type="ARBA" id="ARBA00023172"/>
    </source>
</evidence>
<keyword evidence="5" id="KW-0233">DNA recombination</keyword>
<dbReference type="GO" id="GO:0003677">
    <property type="term" value="F:DNA binding"/>
    <property type="evidence" value="ECO:0007669"/>
    <property type="project" value="UniProtKB-KW"/>
</dbReference>
<dbReference type="GO" id="GO:0006310">
    <property type="term" value="P:DNA recombination"/>
    <property type="evidence" value="ECO:0007669"/>
    <property type="project" value="UniProtKB-KW"/>
</dbReference>
<dbReference type="Gene3D" id="3.30.420.10">
    <property type="entry name" value="Ribonuclease H-like superfamily/Ribonuclease H"/>
    <property type="match status" value="1"/>
</dbReference>
<organism evidence="7 8">
    <name type="scientific">Bacillus pumilus</name>
    <name type="common">Bacillus mesentericus</name>
    <dbReference type="NCBI Taxonomy" id="1408"/>
    <lineage>
        <taxon>Bacteria</taxon>
        <taxon>Bacillati</taxon>
        <taxon>Bacillota</taxon>
        <taxon>Bacilli</taxon>
        <taxon>Bacillales</taxon>
        <taxon>Bacillaceae</taxon>
        <taxon>Bacillus</taxon>
    </lineage>
</organism>
<evidence type="ECO:0000256" key="6">
    <source>
        <dbReference type="ARBA" id="ARBA00023204"/>
    </source>
</evidence>
<reference evidence="7" key="1">
    <citation type="submission" date="2019-07" db="EMBL/GenBank/DDBJ databases">
        <title>Phylogenomic Reclassification of ATCC Bacillus Strains and Various Taxa within the Genus Bacillus.</title>
        <authorList>
            <person name="Riojas M.A."/>
            <person name="Frank A.M."/>
            <person name="Fenn S.L."/>
            <person name="King S."/>
            <person name="Brower S."/>
            <person name="Hazbon M.H."/>
        </authorList>
    </citation>
    <scope>NUCLEOTIDE SEQUENCE</scope>
    <source>
        <strain evidence="7">ATCC 27142</strain>
    </source>
</reference>
<sequence>MTAAKPIRCLAFDTSMTCPGVAIIEVRKGKPTIKALSHVKPNTSRSHAHRAEVIEGWAMLFLDKHVGTAGFDYVVREDFAGKTSRSNYPVLSAWNACERATSRFGLTFAKYKKPGKDTEYLGISATRVKSLVAGSGNAVKDEVEAGVRRITGYAGTFANDDESDAAAIGLAWLIDAGVIEKPKGAG</sequence>
<proteinExistence type="inferred from homology"/>
<keyword evidence="2" id="KW-0227">DNA damage</keyword>
<dbReference type="InterPro" id="IPR002176">
    <property type="entry name" value="X-over_junc_endoDNase_RuvC"/>
</dbReference>
<accession>A0AAE3WKZ1</accession>
<dbReference type="Proteomes" id="UP001182042">
    <property type="component" value="Unassembled WGS sequence"/>
</dbReference>
<dbReference type="AlphaFoldDB" id="A0AAE3WKZ1"/>
<comment type="caution">
    <text evidence="7">The sequence shown here is derived from an EMBL/GenBank/DDBJ whole genome shotgun (WGS) entry which is preliminary data.</text>
</comment>